<reference evidence="2" key="1">
    <citation type="journal article" date="2014" name="Front. Microbiol.">
        <title>High frequency of phylogenetically diverse reductive dehalogenase-homologous genes in deep subseafloor sedimentary metagenomes.</title>
        <authorList>
            <person name="Kawai M."/>
            <person name="Futagami T."/>
            <person name="Toyoda A."/>
            <person name="Takaki Y."/>
            <person name="Nishi S."/>
            <person name="Hori S."/>
            <person name="Arai W."/>
            <person name="Tsubouchi T."/>
            <person name="Morono Y."/>
            <person name="Uchiyama I."/>
            <person name="Ito T."/>
            <person name="Fujiyama A."/>
            <person name="Inagaki F."/>
            <person name="Takami H."/>
        </authorList>
    </citation>
    <scope>NUCLEOTIDE SEQUENCE</scope>
    <source>
        <strain evidence="2">Expedition CK06-06</strain>
    </source>
</reference>
<keyword evidence="1" id="KW-0472">Membrane</keyword>
<evidence type="ECO:0000313" key="2">
    <source>
        <dbReference type="EMBL" id="GAH67834.1"/>
    </source>
</evidence>
<accession>X1INY3</accession>
<evidence type="ECO:0000256" key="1">
    <source>
        <dbReference type="SAM" id="Phobius"/>
    </source>
</evidence>
<dbReference type="AlphaFoldDB" id="X1INY3"/>
<proteinExistence type="predicted"/>
<sequence length="124" mass="13805">MADEIKSTPEEQLLRLIEGPGPEETLVPETETETKKPRFGLGTRLKNIFLAVGRGGLNLKTLNRLLVVVTIVLVGYLTWEFAATQPSYGDSPLTPRPAGEIKEIPTKEGYYYDQIVMARNAFKP</sequence>
<gene>
    <name evidence="2" type="ORF">S03H2_43124</name>
</gene>
<comment type="caution">
    <text evidence="2">The sequence shown here is derived from an EMBL/GenBank/DDBJ whole genome shotgun (WGS) entry which is preliminary data.</text>
</comment>
<protein>
    <submittedName>
        <fullName evidence="2">Uncharacterized protein</fullName>
    </submittedName>
</protein>
<keyword evidence="1" id="KW-0812">Transmembrane</keyword>
<organism evidence="2">
    <name type="scientific">marine sediment metagenome</name>
    <dbReference type="NCBI Taxonomy" id="412755"/>
    <lineage>
        <taxon>unclassified sequences</taxon>
        <taxon>metagenomes</taxon>
        <taxon>ecological metagenomes</taxon>
    </lineage>
</organism>
<feature type="transmembrane region" description="Helical" evidence="1">
    <location>
        <begin position="62"/>
        <end position="79"/>
    </location>
</feature>
<keyword evidence="1" id="KW-1133">Transmembrane helix</keyword>
<feature type="non-terminal residue" evidence="2">
    <location>
        <position position="124"/>
    </location>
</feature>
<name>X1INY3_9ZZZZ</name>
<dbReference type="EMBL" id="BARU01026872">
    <property type="protein sequence ID" value="GAH67834.1"/>
    <property type="molecule type" value="Genomic_DNA"/>
</dbReference>